<dbReference type="InterPro" id="IPR018550">
    <property type="entry name" value="Lipid-A_deacylase-rel"/>
</dbReference>
<evidence type="ECO:0000313" key="1">
    <source>
        <dbReference type="EMBL" id="SFS10996.1"/>
    </source>
</evidence>
<dbReference type="RefSeq" id="WP_090205353.1">
    <property type="nucleotide sequence ID" value="NZ_FOZM01000001.1"/>
</dbReference>
<reference evidence="1 2" key="1">
    <citation type="submission" date="2016-10" db="EMBL/GenBank/DDBJ databases">
        <authorList>
            <person name="de Groot N.N."/>
        </authorList>
    </citation>
    <scope>NUCLEOTIDE SEQUENCE [LARGE SCALE GENOMIC DNA]</scope>
    <source>
        <strain evidence="1 2">DSM 29433</strain>
    </source>
</reference>
<gene>
    <name evidence="1" type="ORF">SAMN05444714_1266</name>
</gene>
<proteinExistence type="predicted"/>
<dbReference type="AlphaFoldDB" id="A0A1I6M5M5"/>
<sequence length="171" mass="18981">MDSRFAVFFFIMGGLDGYLNECPTDCFGESTAPERWHLQYGETYFQEEITGDEFYLSYDLPHYISAVQPTIGASVTDTSDIWIGAGAKWSTERISDGPVYLELSLMPGLYLQGDGEDLGFPMQFRGSLSAGYHFDNGASLSVVFDHRSNANTSSLNPGLETLGLRLSWQTQ</sequence>
<dbReference type="Proteomes" id="UP000198926">
    <property type="component" value="Unassembled WGS sequence"/>
</dbReference>
<organism evidence="1 2">
    <name type="scientific">Yoonia litorea</name>
    <dbReference type="NCBI Taxonomy" id="1123755"/>
    <lineage>
        <taxon>Bacteria</taxon>
        <taxon>Pseudomonadati</taxon>
        <taxon>Pseudomonadota</taxon>
        <taxon>Alphaproteobacteria</taxon>
        <taxon>Rhodobacterales</taxon>
        <taxon>Paracoccaceae</taxon>
        <taxon>Yoonia</taxon>
    </lineage>
</organism>
<dbReference type="Gene3D" id="2.40.160.20">
    <property type="match status" value="1"/>
</dbReference>
<dbReference type="STRING" id="1123755.SAMN05444714_1266"/>
<keyword evidence="2" id="KW-1185">Reference proteome</keyword>
<dbReference type="EMBL" id="FOZM01000001">
    <property type="protein sequence ID" value="SFS10996.1"/>
    <property type="molecule type" value="Genomic_DNA"/>
</dbReference>
<evidence type="ECO:0000313" key="2">
    <source>
        <dbReference type="Proteomes" id="UP000198926"/>
    </source>
</evidence>
<dbReference type="OrthoDB" id="6199047at2"/>
<accession>A0A1I6M5M5</accession>
<protein>
    <submittedName>
        <fullName evidence="1">Lipid A 3-O-deacylase (PagL)</fullName>
    </submittedName>
</protein>
<dbReference type="Pfam" id="PF09411">
    <property type="entry name" value="PagL"/>
    <property type="match status" value="1"/>
</dbReference>
<name>A0A1I6M5M5_9RHOB</name>